<feature type="transmembrane region" description="Helical" evidence="1">
    <location>
        <begin position="52"/>
        <end position="72"/>
    </location>
</feature>
<proteinExistence type="predicted"/>
<dbReference type="Proteomes" id="UP000016644">
    <property type="component" value="Unassembled WGS sequence"/>
</dbReference>
<evidence type="ECO:0000313" key="3">
    <source>
        <dbReference type="Proteomes" id="UP000016644"/>
    </source>
</evidence>
<keyword evidence="1" id="KW-0472">Membrane</keyword>
<name>U2QUF0_LEVBR</name>
<organism evidence="2 3">
    <name type="scientific">Levilactobacillus brevis ATCC 14869 = DSM 20054</name>
    <dbReference type="NCBI Taxonomy" id="649758"/>
    <lineage>
        <taxon>Bacteria</taxon>
        <taxon>Bacillati</taxon>
        <taxon>Bacillota</taxon>
        <taxon>Bacilli</taxon>
        <taxon>Lactobacillales</taxon>
        <taxon>Lactobacillaceae</taxon>
        <taxon>Levilactobacillus</taxon>
    </lineage>
</organism>
<keyword evidence="1" id="KW-1133">Transmembrane helix</keyword>
<reference evidence="2 3" key="1">
    <citation type="submission" date="2013-06" db="EMBL/GenBank/DDBJ databases">
        <authorList>
            <person name="Weinstock G."/>
            <person name="Sodergren E."/>
            <person name="Lobos E.A."/>
            <person name="Fulton L."/>
            <person name="Fulton R."/>
            <person name="Courtney L."/>
            <person name="Fronick C."/>
            <person name="O'Laughlin M."/>
            <person name="Godfrey J."/>
            <person name="Wilson R.M."/>
            <person name="Miner T."/>
            <person name="Farmer C."/>
            <person name="Delehaunty K."/>
            <person name="Cordes M."/>
            <person name="Minx P."/>
            <person name="Tomlinson C."/>
            <person name="Chen J."/>
            <person name="Wollam A."/>
            <person name="Pepin K.H."/>
            <person name="Bhonagiri V."/>
            <person name="Zhang X."/>
            <person name="Warren W."/>
            <person name="Mitreva M."/>
            <person name="Mardis E.R."/>
            <person name="Wilson R.K."/>
        </authorList>
    </citation>
    <scope>NUCLEOTIDE SEQUENCE [LARGE SCALE GENOMIC DNA]</scope>
    <source>
        <strain evidence="2 3">ATCC 14869</strain>
    </source>
</reference>
<gene>
    <name evidence="2" type="ORF">HMPREF0495_00585</name>
</gene>
<dbReference type="HOGENOM" id="CLU_2493938_0_0_9"/>
<dbReference type="AlphaFoldDB" id="U2QUF0"/>
<feature type="transmembrane region" description="Helical" evidence="1">
    <location>
        <begin position="21"/>
        <end position="40"/>
    </location>
</feature>
<keyword evidence="1" id="KW-0812">Transmembrane</keyword>
<dbReference type="EMBL" id="AWVK01000025">
    <property type="protein sequence ID" value="ERK44918.1"/>
    <property type="molecule type" value="Genomic_DNA"/>
</dbReference>
<sequence length="91" mass="10266">MGGMSMQETNRVIKTKEDHPIRAKVISGAVAVFMLLPLIITLIKFDWQKMNVVPLLIIVGMMVAIITGVWRLSQQLITVIREGGDSDFRER</sequence>
<evidence type="ECO:0000313" key="2">
    <source>
        <dbReference type="EMBL" id="ERK44918.1"/>
    </source>
</evidence>
<dbReference type="PATRIC" id="fig|649758.3.peg.531"/>
<evidence type="ECO:0000256" key="1">
    <source>
        <dbReference type="SAM" id="Phobius"/>
    </source>
</evidence>
<protein>
    <submittedName>
        <fullName evidence="2">Uncharacterized protein</fullName>
    </submittedName>
</protein>
<comment type="caution">
    <text evidence="2">The sequence shown here is derived from an EMBL/GenBank/DDBJ whole genome shotgun (WGS) entry which is preliminary data.</text>
</comment>
<accession>U2QUF0</accession>